<organism evidence="1 2">
    <name type="scientific">Ardenticatena maritima</name>
    <dbReference type="NCBI Taxonomy" id="872965"/>
    <lineage>
        <taxon>Bacteria</taxon>
        <taxon>Bacillati</taxon>
        <taxon>Chloroflexota</taxon>
        <taxon>Ardenticatenia</taxon>
        <taxon>Ardenticatenales</taxon>
        <taxon>Ardenticatenaceae</taxon>
        <taxon>Ardenticatena</taxon>
    </lineage>
</organism>
<reference evidence="2" key="2">
    <citation type="submission" date="2015-08" db="EMBL/GenBank/DDBJ databases">
        <title>Draft Genome Sequence of a Heterotrophic Facultative Anaerobic Bacterium Ardenticatena maritima Strain 110S.</title>
        <authorList>
            <person name="Kawaichi S."/>
            <person name="Yoshida T."/>
            <person name="Sako Y."/>
            <person name="Nakamura R."/>
        </authorList>
    </citation>
    <scope>NUCLEOTIDE SEQUENCE [LARGE SCALE GENOMIC DNA]</scope>
    <source>
        <strain evidence="2">110S</strain>
    </source>
</reference>
<dbReference type="EMBL" id="BBZA01000298">
    <property type="protein sequence ID" value="GAP64664.1"/>
    <property type="molecule type" value="Genomic_DNA"/>
</dbReference>
<dbReference type="InParanoid" id="A0A0M9UE27"/>
<name>A0A0M9UE27_9CHLR</name>
<evidence type="ECO:0000313" key="1">
    <source>
        <dbReference type="EMBL" id="GAP64664.1"/>
    </source>
</evidence>
<accession>A0A0M9UE27</accession>
<dbReference type="Proteomes" id="UP000037784">
    <property type="component" value="Unassembled WGS sequence"/>
</dbReference>
<comment type="caution">
    <text evidence="1">The sequence shown here is derived from an EMBL/GenBank/DDBJ whole genome shotgun (WGS) entry which is preliminary data.</text>
</comment>
<sequence length="38" mass="4335">MDCVRHMREQEDGKTTGTFSSVRNVAQKCERFAKSVSD</sequence>
<dbReference type="AlphaFoldDB" id="A0A0M9UE27"/>
<reference evidence="1 2" key="1">
    <citation type="journal article" date="2015" name="Genome Announc.">
        <title>Draft Genome Sequence of a Heterotrophic Facultative Anaerobic Thermophilic Bacterium, Ardenticatena maritima Strain 110ST.</title>
        <authorList>
            <person name="Kawaichi S."/>
            <person name="Yoshida T."/>
            <person name="Sako Y."/>
            <person name="Nakamura R."/>
        </authorList>
    </citation>
    <scope>NUCLEOTIDE SEQUENCE [LARGE SCALE GENOMIC DNA]</scope>
    <source>
        <strain evidence="1 2">110S</strain>
    </source>
</reference>
<proteinExistence type="predicted"/>
<evidence type="ECO:0000313" key="2">
    <source>
        <dbReference type="Proteomes" id="UP000037784"/>
    </source>
</evidence>
<keyword evidence="2" id="KW-1185">Reference proteome</keyword>
<gene>
    <name evidence="1" type="ORF">ARMA_3087</name>
</gene>
<protein>
    <submittedName>
        <fullName evidence="1">Uncharacterized protein</fullName>
    </submittedName>
</protein>